<evidence type="ECO:0000259" key="5">
    <source>
        <dbReference type="PROSITE" id="PS01180"/>
    </source>
</evidence>
<dbReference type="FunCoup" id="A0A6I8UBQ2">
    <property type="interactions" value="142"/>
</dbReference>
<dbReference type="PRINTS" id="PR00261">
    <property type="entry name" value="LDLRECEPTOR"/>
</dbReference>
<dbReference type="CDD" id="cd00112">
    <property type="entry name" value="LDLa"/>
    <property type="match status" value="1"/>
</dbReference>
<dbReference type="Pfam" id="PF00431">
    <property type="entry name" value="CUB"/>
    <property type="match status" value="1"/>
</dbReference>
<name>A0A6I8UBQ2_DROPS</name>
<dbReference type="ExpressionAtlas" id="A0A6I8UBQ2">
    <property type="expression patterns" value="baseline"/>
</dbReference>
<dbReference type="SUPFAM" id="SSF57424">
    <property type="entry name" value="LDL receptor-like module"/>
    <property type="match status" value="1"/>
</dbReference>
<proteinExistence type="predicted"/>
<dbReference type="InterPro" id="IPR053207">
    <property type="entry name" value="Non-NMDA_GluR_Accessory"/>
</dbReference>
<dbReference type="FunFam" id="2.60.120.290:FF:000065">
    <property type="entry name" value="Uncharacterized protein, isoform E"/>
    <property type="match status" value="1"/>
</dbReference>
<dbReference type="SMART" id="SM00042">
    <property type="entry name" value="CUB"/>
    <property type="match status" value="1"/>
</dbReference>
<dbReference type="FunFam" id="2.60.120.290:FF:000066">
    <property type="entry name" value="AGAP006059-PA"/>
    <property type="match status" value="1"/>
</dbReference>
<dbReference type="RefSeq" id="XP_001352943.4">
    <property type="nucleotide sequence ID" value="XM_001352907.4"/>
</dbReference>
<feature type="region of interest" description="Disordered" evidence="3">
    <location>
        <begin position="541"/>
        <end position="565"/>
    </location>
</feature>
<dbReference type="InterPro" id="IPR000859">
    <property type="entry name" value="CUB_dom"/>
</dbReference>
<comment type="caution">
    <text evidence="2">Lacks conserved residue(s) required for the propagation of feature annotation.</text>
</comment>
<dbReference type="Gene3D" id="4.10.400.10">
    <property type="entry name" value="Low-density Lipoprotein Receptor"/>
    <property type="match status" value="1"/>
</dbReference>
<evidence type="ECO:0000256" key="3">
    <source>
        <dbReference type="SAM" id="MobiDB-lite"/>
    </source>
</evidence>
<dbReference type="Gene3D" id="2.40.128.620">
    <property type="match status" value="1"/>
</dbReference>
<evidence type="ECO:0000256" key="4">
    <source>
        <dbReference type="SAM" id="Phobius"/>
    </source>
</evidence>
<dbReference type="SUPFAM" id="SSF49854">
    <property type="entry name" value="Spermadhesin, CUB domain"/>
    <property type="match status" value="2"/>
</dbReference>
<evidence type="ECO:0000313" key="6">
    <source>
        <dbReference type="Proteomes" id="UP000001819"/>
    </source>
</evidence>
<dbReference type="Gene3D" id="2.60.120.290">
    <property type="entry name" value="Spermadhesin, CUB domain"/>
    <property type="match status" value="2"/>
</dbReference>
<dbReference type="PANTHER" id="PTHR47537:SF8">
    <property type="entry name" value="CUB DOMAIN-CONTAINING PROTEIN"/>
    <property type="match status" value="1"/>
</dbReference>
<feature type="region of interest" description="Disordered" evidence="3">
    <location>
        <begin position="11"/>
        <end position="36"/>
    </location>
</feature>
<dbReference type="PROSITE" id="PS01209">
    <property type="entry name" value="LDLRA_1"/>
    <property type="match status" value="1"/>
</dbReference>
<feature type="region of interest" description="Disordered" evidence="3">
    <location>
        <begin position="1101"/>
        <end position="1122"/>
    </location>
</feature>
<dbReference type="InParanoid" id="A0A6I8UBQ2"/>
<gene>
    <name evidence="7" type="primary">LOC4812408</name>
</gene>
<feature type="domain" description="CUB" evidence="5">
    <location>
        <begin position="284"/>
        <end position="430"/>
    </location>
</feature>
<keyword evidence="6" id="KW-1185">Reference proteome</keyword>
<keyword evidence="4" id="KW-0812">Transmembrane</keyword>
<evidence type="ECO:0000256" key="1">
    <source>
        <dbReference type="ARBA" id="ARBA00023157"/>
    </source>
</evidence>
<dbReference type="KEGG" id="dpo:4812408"/>
<dbReference type="PROSITE" id="PS01180">
    <property type="entry name" value="CUB"/>
    <property type="match status" value="1"/>
</dbReference>
<keyword evidence="4" id="KW-0472">Membrane</keyword>
<accession>A0A6I8UBQ2</accession>
<keyword evidence="4" id="KW-1133">Transmembrane helix</keyword>
<feature type="transmembrane region" description="Helical" evidence="4">
    <location>
        <begin position="1215"/>
        <end position="1238"/>
    </location>
</feature>
<dbReference type="SMART" id="SM00192">
    <property type="entry name" value="LDLa"/>
    <property type="match status" value="2"/>
</dbReference>
<dbReference type="InterPro" id="IPR023415">
    <property type="entry name" value="LDLR_class-A_CS"/>
</dbReference>
<dbReference type="FunFam" id="4.10.400.10:FF:000143">
    <property type="entry name" value="low-density lipoprotein receptor-related protein 1-like"/>
    <property type="match status" value="1"/>
</dbReference>
<evidence type="ECO:0000256" key="2">
    <source>
        <dbReference type="PROSITE-ProRule" id="PRU00124"/>
    </source>
</evidence>
<dbReference type="CDD" id="cd00041">
    <property type="entry name" value="CUB"/>
    <property type="match status" value="1"/>
</dbReference>
<reference evidence="7" key="1">
    <citation type="submission" date="2025-08" db="UniProtKB">
        <authorList>
            <consortium name="RefSeq"/>
        </authorList>
    </citation>
    <scope>IDENTIFICATION</scope>
    <source>
        <strain evidence="7">MV-25-SWS-2005</strain>
        <tissue evidence="7">Whole body</tissue>
    </source>
</reference>
<protein>
    <submittedName>
        <fullName evidence="7">Uncharacterized protein isoform X1</fullName>
    </submittedName>
</protein>
<dbReference type="InterPro" id="IPR035914">
    <property type="entry name" value="Sperma_CUB_dom_sf"/>
</dbReference>
<dbReference type="GO" id="GO:0005886">
    <property type="term" value="C:plasma membrane"/>
    <property type="evidence" value="ECO:0007669"/>
    <property type="project" value="TreeGrafter"/>
</dbReference>
<sequence>MMKMVLKCYEKSRESQGKTKPNLPKGLPSMGRRHKQHCHHPMRSSAWQLQLLLPAVLLPLLLLATLGLACRVSEFSCKGSGNSGNICVPLDKYCDGRSDCADGSDEPKHCSVCNRTYYGDIGRTYAIKVPTPQWNKLPFLCHLTFTASGHDQGDIVQIIFDGFTVGRFDEGMVDTDVDGYETNLSPTGELPGCPEGFMQLSELGRPFTGGSWCGKATGPQLYFSETSTVTASVKVFHPPRNIRDEKPFEFSIRYKFISQSDAVVRYGLPDKPLELGRVTPGTYCTRQFDECYRNKCRLQSPNYPGMYPRNVTCYWTIRQKEVPTSKHAMIAVSQENQHKALVKRSIASFNKTSRSIRAWSDCTGERDHLIFYDGSSTNDPVLAKYCGGDWLPRVVSRGAEMLVAFHSSPFSAPLQQGIPNRGFELDVDILFTDSDSYDFAQGTKNLCEFHINASNPDDVLFSRRGRMGRIVSPRHTLPPNTTCTYHFHGYPGDLIWLSFTSYNLQILQQAIHDNNTLGRSDLPPWITRLRMWDSYGTYVPMKSTSSTTGQPPPPPPVASSADGGKPTLLNQSNYGSYYYSASNPKLNRNLRVNIDNAWNPVDTYIYGPTQSSVFNQENKYSGYQGGAGGGAAGGGAAGGGTGKQLTSVKDSLNYISGGKSSVKDGGSGASAAAVLSSDRNNAVALMSTKGKRRLMLEIYDYETPKLCDHTAIGSGVSGSSALMGGNKQRPCSPLESYVSTGRDLKLEFHTHTGTALFPAQFALNYEFVDTEQGGDTWPGRRGEDPVPPLCTRIFRKRKGNIQVPRNVFLYGRGGAKNITCLYRFEAGPSERVKLVLHNVSFGEGTACTTDSDLHTGRPRCNQLDPEGRITELRLFDVPFRDVKIQLGCFCDNSSALYSNAPLTFVSHSRIMELSFTVTRLNISEDFADVFFSASYEFKRQPDCRKQLKLKGAGGEDELKYPLKTQDASCEGLAWYIEAQSAERSLFVQTWGAYLPVDPTSEDAMRCHTKNRLMIYSGRPLKPMRVVCPAQSGPRPMSLHIFSEDWTNGQPLFMNKPISLVLEPILKEPGDIAFTWLEIHRTKNALLQQLDLHVNASVTTGLGSGSGSGSQPSGHSSGSGGVVGTGSAGVAGAGGVGGGGTAGAGGSASGATANETLNEFGFYPKESDCEYKCPEIDACIAASLWCDGHHNCPSGFDESEEECGTARKLLELPGGVFAALGCIAAALTACLIFCMFGLMRKRKKSVVQKGGGVGGVGGVGVGIGFMNGASNGNVSAASIGTLKKDFKKEALFIDPAS</sequence>
<dbReference type="Pfam" id="PF25090">
    <property type="entry name" value="DUF7805"/>
    <property type="match status" value="1"/>
</dbReference>
<dbReference type="PROSITE" id="PS50068">
    <property type="entry name" value="LDLRA_2"/>
    <property type="match status" value="2"/>
</dbReference>
<evidence type="ECO:0000313" key="7">
    <source>
        <dbReference type="RefSeq" id="XP_001352943.4"/>
    </source>
</evidence>
<dbReference type="Pfam" id="PF00057">
    <property type="entry name" value="Ldl_recept_a"/>
    <property type="match status" value="1"/>
</dbReference>
<dbReference type="InterPro" id="IPR036055">
    <property type="entry name" value="LDL_receptor-like_sf"/>
</dbReference>
<dbReference type="Proteomes" id="UP000001819">
    <property type="component" value="Chromosome X"/>
</dbReference>
<organism evidence="6 7">
    <name type="scientific">Drosophila pseudoobscura pseudoobscura</name>
    <name type="common">Fruit fly</name>
    <dbReference type="NCBI Taxonomy" id="46245"/>
    <lineage>
        <taxon>Eukaryota</taxon>
        <taxon>Metazoa</taxon>
        <taxon>Ecdysozoa</taxon>
        <taxon>Arthropoda</taxon>
        <taxon>Hexapoda</taxon>
        <taxon>Insecta</taxon>
        <taxon>Pterygota</taxon>
        <taxon>Neoptera</taxon>
        <taxon>Endopterygota</taxon>
        <taxon>Diptera</taxon>
        <taxon>Brachycera</taxon>
        <taxon>Muscomorpha</taxon>
        <taxon>Ephydroidea</taxon>
        <taxon>Drosophilidae</taxon>
        <taxon>Drosophila</taxon>
        <taxon>Sophophora</taxon>
    </lineage>
</organism>
<dbReference type="PANTHER" id="PTHR47537">
    <property type="entry name" value="CUBILIN"/>
    <property type="match status" value="1"/>
</dbReference>
<dbReference type="InterPro" id="IPR002172">
    <property type="entry name" value="LDrepeatLR_classA_rpt"/>
</dbReference>
<keyword evidence="1" id="KW-1015">Disulfide bond</keyword>
<dbReference type="InterPro" id="IPR056707">
    <property type="entry name" value="DUF7805"/>
</dbReference>